<keyword evidence="2" id="KW-1185">Reference proteome</keyword>
<dbReference type="EMBL" id="CM001880">
    <property type="protein sequence ID" value="EOY00639.1"/>
    <property type="molecule type" value="Genomic_DNA"/>
</dbReference>
<dbReference type="PANTHER" id="PTHR11439">
    <property type="entry name" value="GAG-POL-RELATED RETROTRANSPOSON"/>
    <property type="match status" value="1"/>
</dbReference>
<dbReference type="STRING" id="3641.A0A061EEE5"/>
<dbReference type="HOGENOM" id="CLU_001650_8_3_1"/>
<dbReference type="InParanoid" id="A0A061EEE5"/>
<dbReference type="PANTHER" id="PTHR11439:SF498">
    <property type="entry name" value="DNAK FAMILY PROTEIN"/>
    <property type="match status" value="1"/>
</dbReference>
<dbReference type="AlphaFoldDB" id="A0A061EEE5"/>
<dbReference type="OMA" id="NSDHERV"/>
<evidence type="ECO:0000313" key="2">
    <source>
        <dbReference type="Proteomes" id="UP000026915"/>
    </source>
</evidence>
<evidence type="ECO:0008006" key="3">
    <source>
        <dbReference type="Google" id="ProtNLM"/>
    </source>
</evidence>
<name>A0A061EEE5_THECC</name>
<reference evidence="1 2" key="1">
    <citation type="journal article" date="2013" name="Genome Biol.">
        <title>The genome sequence of the most widely cultivated cacao type and its use to identify candidate genes regulating pod color.</title>
        <authorList>
            <person name="Motamayor J.C."/>
            <person name="Mockaitis K."/>
            <person name="Schmutz J."/>
            <person name="Haiminen N."/>
            <person name="Iii D.L."/>
            <person name="Cornejo O."/>
            <person name="Findley S.D."/>
            <person name="Zheng P."/>
            <person name="Utro F."/>
            <person name="Royaert S."/>
            <person name="Saski C."/>
            <person name="Jenkins J."/>
            <person name="Podicheti R."/>
            <person name="Zhao M."/>
            <person name="Scheffler B.E."/>
            <person name="Stack J.C."/>
            <person name="Feltus F.A."/>
            <person name="Mustiga G.M."/>
            <person name="Amores F."/>
            <person name="Phillips W."/>
            <person name="Marelli J.P."/>
            <person name="May G.D."/>
            <person name="Shapiro H."/>
            <person name="Ma J."/>
            <person name="Bustamante C.D."/>
            <person name="Schnell R.J."/>
            <person name="Main D."/>
            <person name="Gilbert D."/>
            <person name="Parida L."/>
            <person name="Kuhn D.N."/>
        </authorList>
    </citation>
    <scope>NUCLEOTIDE SEQUENCE [LARGE SCALE GENOMIC DNA]</scope>
    <source>
        <strain evidence="2">cv. Matina 1-6</strain>
    </source>
</reference>
<accession>A0A061EEE5</accession>
<gene>
    <name evidence="1" type="ORF">TCM_010536</name>
</gene>
<dbReference type="Gramene" id="EOY00639">
    <property type="protein sequence ID" value="EOY00639"/>
    <property type="gene ID" value="TCM_010536"/>
</dbReference>
<protein>
    <recommendedName>
        <fullName evidence="3">Cysteine-rich RLK (RECEPTOR-like protein kinase) 8</fullName>
    </recommendedName>
</protein>
<dbReference type="eggNOG" id="KOG0017">
    <property type="taxonomic scope" value="Eukaryota"/>
</dbReference>
<organism evidence="1 2">
    <name type="scientific">Theobroma cacao</name>
    <name type="common">Cacao</name>
    <name type="synonym">Cocoa</name>
    <dbReference type="NCBI Taxonomy" id="3641"/>
    <lineage>
        <taxon>Eukaryota</taxon>
        <taxon>Viridiplantae</taxon>
        <taxon>Streptophyta</taxon>
        <taxon>Embryophyta</taxon>
        <taxon>Tracheophyta</taxon>
        <taxon>Spermatophyta</taxon>
        <taxon>Magnoliopsida</taxon>
        <taxon>eudicotyledons</taxon>
        <taxon>Gunneridae</taxon>
        <taxon>Pentapetalae</taxon>
        <taxon>rosids</taxon>
        <taxon>malvids</taxon>
        <taxon>Malvales</taxon>
        <taxon>Malvaceae</taxon>
        <taxon>Byttnerioideae</taxon>
        <taxon>Theobroma</taxon>
    </lineage>
</organism>
<proteinExistence type="predicted"/>
<sequence>MENCKVVVAPLACGSKFSKDDRSADLDETYYRRLIGSLLYLSASRPNVMYATSLVSRFMHKPSETHLITTKRVLRYIKGTLSYGLKFCKVEKQELQSYYDSD</sequence>
<evidence type="ECO:0000313" key="1">
    <source>
        <dbReference type="EMBL" id="EOY00639.1"/>
    </source>
</evidence>
<dbReference type="Proteomes" id="UP000026915">
    <property type="component" value="Chromosome 2"/>
</dbReference>